<dbReference type="OrthoDB" id="2735536at2759"/>
<organism evidence="1 2">
    <name type="scientific">Dioscorea zingiberensis</name>
    <dbReference type="NCBI Taxonomy" id="325984"/>
    <lineage>
        <taxon>Eukaryota</taxon>
        <taxon>Viridiplantae</taxon>
        <taxon>Streptophyta</taxon>
        <taxon>Embryophyta</taxon>
        <taxon>Tracheophyta</taxon>
        <taxon>Spermatophyta</taxon>
        <taxon>Magnoliopsida</taxon>
        <taxon>Liliopsida</taxon>
        <taxon>Dioscoreales</taxon>
        <taxon>Dioscoreaceae</taxon>
        <taxon>Dioscorea</taxon>
    </lineage>
</organism>
<dbReference type="Proteomes" id="UP001085076">
    <property type="component" value="Miscellaneous, Linkage group lg01"/>
</dbReference>
<dbReference type="Gene3D" id="3.40.50.720">
    <property type="entry name" value="NAD(P)-binding Rossmann-like Domain"/>
    <property type="match status" value="1"/>
</dbReference>
<keyword evidence="2" id="KW-1185">Reference proteome</keyword>
<dbReference type="InterPro" id="IPR036291">
    <property type="entry name" value="NAD(P)-bd_dom_sf"/>
</dbReference>
<dbReference type="SUPFAM" id="SSF51735">
    <property type="entry name" value="NAD(P)-binding Rossmann-fold domains"/>
    <property type="match status" value="1"/>
</dbReference>
<name>A0A9D5D667_9LILI</name>
<gene>
    <name evidence="1" type="ORF">J5N97_004242</name>
</gene>
<comment type="caution">
    <text evidence="1">The sequence shown here is derived from an EMBL/GenBank/DDBJ whole genome shotgun (WGS) entry which is preliminary data.</text>
</comment>
<evidence type="ECO:0000313" key="2">
    <source>
        <dbReference type="Proteomes" id="UP001085076"/>
    </source>
</evidence>
<dbReference type="AlphaFoldDB" id="A0A9D5D667"/>
<reference evidence="1" key="2">
    <citation type="journal article" date="2022" name="Hortic Res">
        <title>The genome of Dioscorea zingiberensis sheds light on the biosynthesis, origin and evolution of the medicinally important diosgenin saponins.</title>
        <authorList>
            <person name="Li Y."/>
            <person name="Tan C."/>
            <person name="Li Z."/>
            <person name="Guo J."/>
            <person name="Li S."/>
            <person name="Chen X."/>
            <person name="Wang C."/>
            <person name="Dai X."/>
            <person name="Yang H."/>
            <person name="Song W."/>
            <person name="Hou L."/>
            <person name="Xu J."/>
            <person name="Tong Z."/>
            <person name="Xu A."/>
            <person name="Yuan X."/>
            <person name="Wang W."/>
            <person name="Yang Q."/>
            <person name="Chen L."/>
            <person name="Sun Z."/>
            <person name="Wang K."/>
            <person name="Pan B."/>
            <person name="Chen J."/>
            <person name="Bao Y."/>
            <person name="Liu F."/>
            <person name="Qi X."/>
            <person name="Gang D.R."/>
            <person name="Wen J."/>
            <person name="Li J."/>
        </authorList>
    </citation>
    <scope>NUCLEOTIDE SEQUENCE</scope>
    <source>
        <strain evidence="1">Dzin_1.0</strain>
    </source>
</reference>
<protein>
    <submittedName>
        <fullName evidence="1">Uncharacterized protein</fullName>
    </submittedName>
</protein>
<accession>A0A9D5D667</accession>
<proteinExistence type="predicted"/>
<sequence>MIGKSCCHVKSLLDSQYLLFDLVEDLWGSARIPTDSKDCVFAGGIAGDSTEICYGDDATIFEHAKMIKKWFPEYDIPQEFEGIDQKIGLVHFSSKKILELGFKFRYSMEEMFDAGIQTCREMKLIPLYIRSFMLLKSLTRWEINRVNTK</sequence>
<dbReference type="EMBL" id="JAGGNH010000001">
    <property type="protein sequence ID" value="KAJ0985886.1"/>
    <property type="molecule type" value="Genomic_DNA"/>
</dbReference>
<reference evidence="1" key="1">
    <citation type="submission" date="2021-03" db="EMBL/GenBank/DDBJ databases">
        <authorList>
            <person name="Li Z."/>
            <person name="Yang C."/>
        </authorList>
    </citation>
    <scope>NUCLEOTIDE SEQUENCE</scope>
    <source>
        <strain evidence="1">Dzin_1.0</strain>
        <tissue evidence="1">Leaf</tissue>
    </source>
</reference>
<evidence type="ECO:0000313" key="1">
    <source>
        <dbReference type="EMBL" id="KAJ0985886.1"/>
    </source>
</evidence>